<keyword evidence="5" id="KW-1185">Reference proteome</keyword>
<dbReference type="InterPro" id="IPR022385">
    <property type="entry name" value="Rhs_assc_core"/>
</dbReference>
<dbReference type="KEGG" id="pdh:B9T62_20820"/>
<evidence type="ECO:0000259" key="2">
    <source>
        <dbReference type="Pfam" id="PF24691"/>
    </source>
</evidence>
<dbReference type="OrthoDB" id="9816549at2"/>
<dbReference type="InterPro" id="IPR057938">
    <property type="entry name" value="TreTu_C"/>
</dbReference>
<dbReference type="NCBIfam" id="TIGR01643">
    <property type="entry name" value="YD_repeat_2x"/>
    <property type="match status" value="2"/>
</dbReference>
<evidence type="ECO:0000256" key="1">
    <source>
        <dbReference type="ARBA" id="ARBA00022737"/>
    </source>
</evidence>
<protein>
    <submittedName>
        <fullName evidence="4">Uncharacterized protein</fullName>
    </submittedName>
</protein>
<feature type="domain" description="Teneurin-like YD-shell" evidence="3">
    <location>
        <begin position="85"/>
        <end position="389"/>
    </location>
</feature>
<keyword evidence="1" id="KW-0677">Repeat</keyword>
<dbReference type="InterPro" id="IPR006530">
    <property type="entry name" value="YD"/>
</dbReference>
<dbReference type="PANTHER" id="PTHR32305">
    <property type="match status" value="1"/>
</dbReference>
<dbReference type="InterPro" id="IPR050708">
    <property type="entry name" value="T6SS_VgrG/RHS"/>
</dbReference>
<dbReference type="AlphaFoldDB" id="A0A2Z2KG98"/>
<dbReference type="PANTHER" id="PTHR32305:SF15">
    <property type="entry name" value="PROTEIN RHSA-RELATED"/>
    <property type="match status" value="1"/>
</dbReference>
<organism evidence="4 5">
    <name type="scientific">Paenibacillus donghaensis</name>
    <dbReference type="NCBI Taxonomy" id="414771"/>
    <lineage>
        <taxon>Bacteria</taxon>
        <taxon>Bacillati</taxon>
        <taxon>Bacillota</taxon>
        <taxon>Bacilli</taxon>
        <taxon>Bacillales</taxon>
        <taxon>Paenibacillaceae</taxon>
        <taxon>Paenibacillus</taxon>
    </lineage>
</organism>
<dbReference type="Gene3D" id="2.180.10.10">
    <property type="entry name" value="RHS repeat-associated core"/>
    <property type="match status" value="1"/>
</dbReference>
<dbReference type="Proteomes" id="UP000249890">
    <property type="component" value="Chromosome"/>
</dbReference>
<evidence type="ECO:0000313" key="5">
    <source>
        <dbReference type="Proteomes" id="UP000249890"/>
    </source>
</evidence>
<name>A0A2Z2KG98_9BACL</name>
<feature type="domain" description="TreTu toxin C-terminal" evidence="2">
    <location>
        <begin position="513"/>
        <end position="606"/>
    </location>
</feature>
<dbReference type="EMBL" id="CP021780">
    <property type="protein sequence ID" value="ASA23035.1"/>
    <property type="molecule type" value="Genomic_DNA"/>
</dbReference>
<evidence type="ECO:0000313" key="4">
    <source>
        <dbReference type="EMBL" id="ASA23035.1"/>
    </source>
</evidence>
<sequence length="612" mass="68017">MKTYLNGSQTAAQSLTVDSLGRTRANQASVGSHSTITRNNIDIIDRTTQIQDVYLSFYTNYQYNKTRLDKVQTNGSAALTSAASANVQYSYTGNGLVQSLSYPALTDGSVLKTEYTYNKALNWVESVTNKKGSTLLSKYVYGYDNNGNITSSTETKSDGTTQTTTYAYDALNRLTTSVHPGGGRDSYTYDVRGNRLTQEQSVSSPAVFEDTSYTYDLQNTLTALTKGSSTTSFTYYADGLRFKKSTSGVQTQYNYNFNGEVITEEKSNGQKANYVRGDRVLVKKDKTASKDYYYLYNGHGDVVQIVDTSGKPVNSYSYDVWGNITNQTEGISNPFKYTGEIYDEETGLYYLRARYYDPSMGRFLNEDTYEGQIDNPLTQNLYTYVINNPLIYSDPSGHSHEMGGSGFETRVLGSNGVLYNKDGSVAWDYYLAWRDRDRLGFDKLANSGKGLTKDQVLTMRLTLSFVTYVDDGSLLLFMESSGQGGLSKGIMEKYGIKEGSKVVTKGIANTVSTQRVGQWMSKAEYDVFAKNGIIPRTNVLTNGKSGYERQANKGDLYVEFDIDSSLLMTKDAELGWSLVKSKNQMQIKLAEKKGQILPAPFGSNINIIDIKK</sequence>
<dbReference type="InterPro" id="IPR056823">
    <property type="entry name" value="TEN-like_YD-shell"/>
</dbReference>
<dbReference type="RefSeq" id="WP_087917032.1">
    <property type="nucleotide sequence ID" value="NZ_CP021780.1"/>
</dbReference>
<reference evidence="4 5" key="1">
    <citation type="submission" date="2017-06" db="EMBL/GenBank/DDBJ databases">
        <title>Complete genome sequence of Paenibacillus donghaensis KCTC 13049T isolated from East Sea sediment, South Korea.</title>
        <authorList>
            <person name="Jung B.K."/>
            <person name="Hong S.-J."/>
            <person name="Shin J.-H."/>
        </authorList>
    </citation>
    <scope>NUCLEOTIDE SEQUENCE [LARGE SCALE GENOMIC DNA]</scope>
    <source>
        <strain evidence="4 5">KCTC 13049</strain>
    </source>
</reference>
<accession>A0A2Z2KG98</accession>
<dbReference type="NCBIfam" id="TIGR03696">
    <property type="entry name" value="Rhs_assc_core"/>
    <property type="match status" value="1"/>
</dbReference>
<dbReference type="Pfam" id="PF25023">
    <property type="entry name" value="TEN_YD-shell"/>
    <property type="match status" value="1"/>
</dbReference>
<evidence type="ECO:0000259" key="3">
    <source>
        <dbReference type="Pfam" id="PF25023"/>
    </source>
</evidence>
<dbReference type="Pfam" id="PF24691">
    <property type="entry name" value="TreTu_C"/>
    <property type="match status" value="1"/>
</dbReference>
<proteinExistence type="predicted"/>
<gene>
    <name evidence="4" type="ORF">B9T62_20820</name>
</gene>